<comment type="caution">
    <text evidence="2">The sequence shown here is derived from an EMBL/GenBank/DDBJ whole genome shotgun (WGS) entry which is preliminary data.</text>
</comment>
<dbReference type="GO" id="GO:0004559">
    <property type="term" value="F:alpha-mannosidase activity"/>
    <property type="evidence" value="ECO:0007669"/>
    <property type="project" value="InterPro"/>
</dbReference>
<sequence>MSFFSLWWKDLPSKQRIAVKKLLDTKQLEFVAGGWVMPDEANVHYLSYFTQLIEGHQFLQQHFNVSPRNGWAIDPFGLSTSLNFLQTRAGINNTVFMRTHYILKHFLRENKATEFMWRQLWGK</sequence>
<accession>A0A8J2KUT6</accession>
<dbReference type="GO" id="GO:0000139">
    <property type="term" value="C:Golgi membrane"/>
    <property type="evidence" value="ECO:0007669"/>
    <property type="project" value="TreeGrafter"/>
</dbReference>
<dbReference type="InterPro" id="IPR000602">
    <property type="entry name" value="Glyco_hydro_38_N"/>
</dbReference>
<dbReference type="PANTHER" id="PTHR11607">
    <property type="entry name" value="ALPHA-MANNOSIDASE"/>
    <property type="match status" value="1"/>
</dbReference>
<organism evidence="2 3">
    <name type="scientific">Allacma fusca</name>
    <dbReference type="NCBI Taxonomy" id="39272"/>
    <lineage>
        <taxon>Eukaryota</taxon>
        <taxon>Metazoa</taxon>
        <taxon>Ecdysozoa</taxon>
        <taxon>Arthropoda</taxon>
        <taxon>Hexapoda</taxon>
        <taxon>Collembola</taxon>
        <taxon>Symphypleona</taxon>
        <taxon>Sminthuridae</taxon>
        <taxon>Allacma</taxon>
    </lineage>
</organism>
<gene>
    <name evidence="2" type="ORF">AFUS01_LOCUS30566</name>
</gene>
<dbReference type="AlphaFoldDB" id="A0A8J2KUT6"/>
<evidence type="ECO:0000313" key="3">
    <source>
        <dbReference type="Proteomes" id="UP000708208"/>
    </source>
</evidence>
<proteinExistence type="predicted"/>
<evidence type="ECO:0000259" key="1">
    <source>
        <dbReference type="Pfam" id="PF01074"/>
    </source>
</evidence>
<dbReference type="InterPro" id="IPR050843">
    <property type="entry name" value="Glycosyl_Hydrlase_38"/>
</dbReference>
<dbReference type="EMBL" id="CAJVCH010471295">
    <property type="protein sequence ID" value="CAG7820161.1"/>
    <property type="molecule type" value="Genomic_DNA"/>
</dbReference>
<dbReference type="OrthoDB" id="10261055at2759"/>
<dbReference type="PANTHER" id="PTHR11607:SF3">
    <property type="entry name" value="LYSOSOMAL ALPHA-MANNOSIDASE"/>
    <property type="match status" value="1"/>
</dbReference>
<dbReference type="Proteomes" id="UP000708208">
    <property type="component" value="Unassembled WGS sequence"/>
</dbReference>
<dbReference type="GO" id="GO:0006013">
    <property type="term" value="P:mannose metabolic process"/>
    <property type="evidence" value="ECO:0007669"/>
    <property type="project" value="InterPro"/>
</dbReference>
<feature type="domain" description="Glycoside hydrolase family 38 N-terminal" evidence="1">
    <location>
        <begin position="1"/>
        <end position="122"/>
    </location>
</feature>
<dbReference type="Pfam" id="PF01074">
    <property type="entry name" value="Glyco_hydro_38N"/>
    <property type="match status" value="1"/>
</dbReference>
<dbReference type="GO" id="GO:0006491">
    <property type="term" value="P:N-glycan processing"/>
    <property type="evidence" value="ECO:0007669"/>
    <property type="project" value="TreeGrafter"/>
</dbReference>
<protein>
    <recommendedName>
        <fullName evidence="1">Glycoside hydrolase family 38 N-terminal domain-containing protein</fullName>
    </recommendedName>
</protein>
<reference evidence="2" key="1">
    <citation type="submission" date="2021-06" db="EMBL/GenBank/DDBJ databases">
        <authorList>
            <person name="Hodson N. C."/>
            <person name="Mongue J. A."/>
            <person name="Jaron S. K."/>
        </authorList>
    </citation>
    <scope>NUCLEOTIDE SEQUENCE</scope>
</reference>
<keyword evidence="3" id="KW-1185">Reference proteome</keyword>
<name>A0A8J2KUT6_9HEXA</name>
<evidence type="ECO:0000313" key="2">
    <source>
        <dbReference type="EMBL" id="CAG7820161.1"/>
    </source>
</evidence>